<dbReference type="Proteomes" id="UP000186817">
    <property type="component" value="Unassembled WGS sequence"/>
</dbReference>
<comment type="caution">
    <text evidence="2">The sequence shown here is derived from an EMBL/GenBank/DDBJ whole genome shotgun (WGS) entry which is preliminary data.</text>
</comment>
<dbReference type="AlphaFoldDB" id="A0A1Q9BWQ3"/>
<dbReference type="EMBL" id="LSRX01002827">
    <property type="protein sequence ID" value="OLP75074.1"/>
    <property type="molecule type" value="Genomic_DNA"/>
</dbReference>
<organism evidence="2 3">
    <name type="scientific">Symbiodinium microadriaticum</name>
    <name type="common">Dinoflagellate</name>
    <name type="synonym">Zooxanthella microadriatica</name>
    <dbReference type="NCBI Taxonomy" id="2951"/>
    <lineage>
        <taxon>Eukaryota</taxon>
        <taxon>Sar</taxon>
        <taxon>Alveolata</taxon>
        <taxon>Dinophyceae</taxon>
        <taxon>Suessiales</taxon>
        <taxon>Symbiodiniaceae</taxon>
        <taxon>Symbiodinium</taxon>
    </lineage>
</organism>
<feature type="region of interest" description="Disordered" evidence="1">
    <location>
        <begin position="65"/>
        <end position="84"/>
    </location>
</feature>
<sequence>MELSDQEHRYLGTSAVEQAQLVGKSGLADGRSSWSRRLPTTLQKNGQASAAVPWSSLEDRRLIPPIRKPVAPTKMPSDGALPGT</sequence>
<accession>A0A1Q9BWQ3</accession>
<evidence type="ECO:0000313" key="2">
    <source>
        <dbReference type="EMBL" id="OLP75074.1"/>
    </source>
</evidence>
<name>A0A1Q9BWQ3_SYMMI</name>
<evidence type="ECO:0000256" key="1">
    <source>
        <dbReference type="SAM" id="MobiDB-lite"/>
    </source>
</evidence>
<protein>
    <submittedName>
        <fullName evidence="2">Uncharacterized protein</fullName>
    </submittedName>
</protein>
<proteinExistence type="predicted"/>
<gene>
    <name evidence="2" type="ORF">AK812_SmicGene45195</name>
</gene>
<reference evidence="2 3" key="1">
    <citation type="submission" date="2016-02" db="EMBL/GenBank/DDBJ databases">
        <title>Genome analysis of coral dinoflagellate symbionts highlights evolutionary adaptations to a symbiotic lifestyle.</title>
        <authorList>
            <person name="Aranda M."/>
            <person name="Li Y."/>
            <person name="Liew Y.J."/>
            <person name="Baumgarten S."/>
            <person name="Simakov O."/>
            <person name="Wilson M."/>
            <person name="Piel J."/>
            <person name="Ashoor H."/>
            <person name="Bougouffa S."/>
            <person name="Bajic V.B."/>
            <person name="Ryu T."/>
            <person name="Ravasi T."/>
            <person name="Bayer T."/>
            <person name="Micklem G."/>
            <person name="Kim H."/>
            <person name="Bhak J."/>
            <person name="Lajeunesse T.C."/>
            <person name="Voolstra C.R."/>
        </authorList>
    </citation>
    <scope>NUCLEOTIDE SEQUENCE [LARGE SCALE GENOMIC DNA]</scope>
    <source>
        <strain evidence="2 3">CCMP2467</strain>
    </source>
</reference>
<keyword evidence="3" id="KW-1185">Reference proteome</keyword>
<evidence type="ECO:0000313" key="3">
    <source>
        <dbReference type="Proteomes" id="UP000186817"/>
    </source>
</evidence>